<organism evidence="2 3">
    <name type="scientific">Candidatus Electronema aureum</name>
    <dbReference type="NCBI Taxonomy" id="2005002"/>
    <lineage>
        <taxon>Bacteria</taxon>
        <taxon>Pseudomonadati</taxon>
        <taxon>Thermodesulfobacteriota</taxon>
        <taxon>Desulfobulbia</taxon>
        <taxon>Desulfobulbales</taxon>
        <taxon>Desulfobulbaceae</taxon>
        <taxon>Candidatus Electronema</taxon>
    </lineage>
</organism>
<dbReference type="Proteomes" id="UP000316238">
    <property type="component" value="Unassembled WGS sequence"/>
</dbReference>
<gene>
    <name evidence="2" type="ORF">CDV28_10864</name>
</gene>
<dbReference type="AlphaFoldDB" id="A0A521G2S5"/>
<proteinExistence type="predicted"/>
<name>A0A521G2S5_9BACT</name>
<keyword evidence="3" id="KW-1185">Reference proteome</keyword>
<reference evidence="2" key="1">
    <citation type="submission" date="2017-07" db="EMBL/GenBank/DDBJ databases">
        <title>The cable genome - Insights into the physiology and evolution of filamentous bacteria capable of sulfide oxidation via long distance electron transfer.</title>
        <authorList>
            <person name="Thorup C."/>
            <person name="Bjerg J.T."/>
            <person name="Schreiber L."/>
            <person name="Nielsen L.P."/>
            <person name="Kjeldsen K.U."/>
            <person name="Boesen T."/>
            <person name="Boggild A."/>
            <person name="Meysman F."/>
            <person name="Geelhoed J."/>
            <person name="Schramm A."/>
        </authorList>
    </citation>
    <scope>NUCLEOTIDE SEQUENCE [LARGE SCALE GENOMIC DNA]</scope>
    <source>
        <strain evidence="2">GS</strain>
    </source>
</reference>
<evidence type="ECO:0000313" key="2">
    <source>
        <dbReference type="EMBL" id="TAA75325.1"/>
    </source>
</evidence>
<feature type="region of interest" description="Disordered" evidence="1">
    <location>
        <begin position="52"/>
        <end position="84"/>
    </location>
</feature>
<dbReference type="GO" id="GO:0003677">
    <property type="term" value="F:DNA binding"/>
    <property type="evidence" value="ECO:0007669"/>
    <property type="project" value="UniProtKB-KW"/>
</dbReference>
<dbReference type="EMBL" id="NQJD01000008">
    <property type="protein sequence ID" value="TAA75325.1"/>
    <property type="molecule type" value="Genomic_DNA"/>
</dbReference>
<sequence length="84" mass="9178">MVTTTLDIRTLRLSLDDVLALVRKGAAVLLTEGSVPLARLVPLAPPEAGRIPGLHNGSMEAADDFDASLPDDFWRNQRRSRPRS</sequence>
<protein>
    <submittedName>
        <fullName evidence="2">Antitoxin component of toxin-antitoxin stability system, DNA-binding transcriptional repressor</fullName>
    </submittedName>
</protein>
<evidence type="ECO:0000256" key="1">
    <source>
        <dbReference type="SAM" id="MobiDB-lite"/>
    </source>
</evidence>
<keyword evidence="2" id="KW-0238">DNA-binding</keyword>
<accession>A0A521G2S5</accession>
<comment type="caution">
    <text evidence="2">The sequence shown here is derived from an EMBL/GenBank/DDBJ whole genome shotgun (WGS) entry which is preliminary data.</text>
</comment>
<evidence type="ECO:0000313" key="3">
    <source>
        <dbReference type="Proteomes" id="UP000316238"/>
    </source>
</evidence>